<dbReference type="SUPFAM" id="SSF53098">
    <property type="entry name" value="Ribonuclease H-like"/>
    <property type="match status" value="1"/>
</dbReference>
<accession>A0AAF0ZDY5</accession>
<name>A0AAF0ZDY5_SOLVR</name>
<dbReference type="InterPro" id="IPR001584">
    <property type="entry name" value="Integrase_cat-core"/>
</dbReference>
<dbReference type="Proteomes" id="UP001234989">
    <property type="component" value="Chromosome 7"/>
</dbReference>
<keyword evidence="3" id="KW-1185">Reference proteome</keyword>
<sequence>MTKSAHFIPVKVSYLVEDYAKLYLREIIRLHGVPLSIISDHGSQFTSQCWKSFQNGLGTGVKLSTTFQTQTDGQTEHTIQTLEYMMRARVIDFKGWFEVGEVALIGTKLVHEAMEKVQLIRKRCKTTQSWQKSYIDVRRRDLEFDVNDWVYLKILPFKGVIKFGKKGKLIPHYMGPYQILRCAERRPVVRLTGCSRVRQVVTQKGFSPLATDQRPWMAKQLVKPQMDREVVRDGGTVEPIRQSFFTTHYTGHGTLDGP</sequence>
<evidence type="ECO:0000313" key="3">
    <source>
        <dbReference type="Proteomes" id="UP001234989"/>
    </source>
</evidence>
<feature type="domain" description="Integrase catalytic" evidence="1">
    <location>
        <begin position="1"/>
        <end position="83"/>
    </location>
</feature>
<dbReference type="GO" id="GO:0015074">
    <property type="term" value="P:DNA integration"/>
    <property type="evidence" value="ECO:0007669"/>
    <property type="project" value="InterPro"/>
</dbReference>
<dbReference type="PANTHER" id="PTHR45835:SF91">
    <property type="entry name" value="RETROTRANSPOSON, TY3-GYPSY SUBCLASS-LIKE PROTEIN"/>
    <property type="match status" value="1"/>
</dbReference>
<dbReference type="EMBL" id="CP133618">
    <property type="protein sequence ID" value="WMV38161.1"/>
    <property type="molecule type" value="Genomic_DNA"/>
</dbReference>
<evidence type="ECO:0000259" key="1">
    <source>
        <dbReference type="PROSITE" id="PS50994"/>
    </source>
</evidence>
<reference evidence="2" key="1">
    <citation type="submission" date="2023-08" db="EMBL/GenBank/DDBJ databases">
        <title>A de novo genome assembly of Solanum verrucosum Schlechtendal, a Mexican diploid species geographically isolated from the other diploid A-genome species in potato relatives.</title>
        <authorList>
            <person name="Hosaka K."/>
        </authorList>
    </citation>
    <scope>NUCLEOTIDE SEQUENCE</scope>
    <source>
        <tissue evidence="2">Young leaves</tissue>
    </source>
</reference>
<dbReference type="InterPro" id="IPR036397">
    <property type="entry name" value="RNaseH_sf"/>
</dbReference>
<dbReference type="AlphaFoldDB" id="A0AAF0ZDY5"/>
<gene>
    <name evidence="2" type="ORF">MTR67_031546</name>
</gene>
<dbReference type="PROSITE" id="PS50994">
    <property type="entry name" value="INTEGRASE"/>
    <property type="match status" value="1"/>
</dbReference>
<evidence type="ECO:0000313" key="2">
    <source>
        <dbReference type="EMBL" id="WMV38161.1"/>
    </source>
</evidence>
<protein>
    <recommendedName>
        <fullName evidence="1">Integrase catalytic domain-containing protein</fullName>
    </recommendedName>
</protein>
<dbReference type="GO" id="GO:0003676">
    <property type="term" value="F:nucleic acid binding"/>
    <property type="evidence" value="ECO:0007669"/>
    <property type="project" value="InterPro"/>
</dbReference>
<dbReference type="InterPro" id="IPR012337">
    <property type="entry name" value="RNaseH-like_sf"/>
</dbReference>
<organism evidence="2 3">
    <name type="scientific">Solanum verrucosum</name>
    <dbReference type="NCBI Taxonomy" id="315347"/>
    <lineage>
        <taxon>Eukaryota</taxon>
        <taxon>Viridiplantae</taxon>
        <taxon>Streptophyta</taxon>
        <taxon>Embryophyta</taxon>
        <taxon>Tracheophyta</taxon>
        <taxon>Spermatophyta</taxon>
        <taxon>Magnoliopsida</taxon>
        <taxon>eudicotyledons</taxon>
        <taxon>Gunneridae</taxon>
        <taxon>Pentapetalae</taxon>
        <taxon>asterids</taxon>
        <taxon>lamiids</taxon>
        <taxon>Solanales</taxon>
        <taxon>Solanaceae</taxon>
        <taxon>Solanoideae</taxon>
        <taxon>Solaneae</taxon>
        <taxon>Solanum</taxon>
    </lineage>
</organism>
<dbReference type="Gene3D" id="3.30.420.10">
    <property type="entry name" value="Ribonuclease H-like superfamily/Ribonuclease H"/>
    <property type="match status" value="1"/>
</dbReference>
<dbReference type="PANTHER" id="PTHR45835">
    <property type="entry name" value="YALI0A06105P"/>
    <property type="match status" value="1"/>
</dbReference>
<proteinExistence type="predicted"/>